<dbReference type="SUPFAM" id="SSF51984">
    <property type="entry name" value="MurCD N-terminal domain"/>
    <property type="match status" value="1"/>
</dbReference>
<accession>A0AAW9HFY7</accession>
<dbReference type="EMBL" id="JAWNFV010000001">
    <property type="protein sequence ID" value="MDY5139750.1"/>
    <property type="molecule type" value="Genomic_DNA"/>
</dbReference>
<dbReference type="GO" id="GO:0051301">
    <property type="term" value="P:cell division"/>
    <property type="evidence" value="ECO:0007669"/>
    <property type="project" value="UniProtKB-KW"/>
</dbReference>
<dbReference type="NCBIfam" id="TIGR01082">
    <property type="entry name" value="murC"/>
    <property type="match status" value="1"/>
</dbReference>
<dbReference type="SUPFAM" id="SSF53244">
    <property type="entry name" value="MurD-like peptide ligases, peptide-binding domain"/>
    <property type="match status" value="1"/>
</dbReference>
<feature type="domain" description="Mur ligase N-terminal catalytic" evidence="15">
    <location>
        <begin position="3"/>
        <end position="96"/>
    </location>
</feature>
<dbReference type="InterPro" id="IPR000713">
    <property type="entry name" value="Mur_ligase_N"/>
</dbReference>
<dbReference type="Gene3D" id="3.40.1190.10">
    <property type="entry name" value="Mur-like, catalytic domain"/>
    <property type="match status" value="1"/>
</dbReference>
<evidence type="ECO:0000313" key="18">
    <source>
        <dbReference type="EMBL" id="MDY5139750.1"/>
    </source>
</evidence>
<dbReference type="HAMAP" id="MF_00046">
    <property type="entry name" value="MurC"/>
    <property type="match status" value="1"/>
</dbReference>
<dbReference type="PANTHER" id="PTHR43445:SF3">
    <property type="entry name" value="UDP-N-ACETYLMURAMATE--L-ALANINE LIGASE"/>
    <property type="match status" value="1"/>
</dbReference>
<evidence type="ECO:0000256" key="12">
    <source>
        <dbReference type="ARBA" id="ARBA00023316"/>
    </source>
</evidence>
<name>A0AAW9HFY7_9ACTO</name>
<comment type="similarity">
    <text evidence="14">Belongs to the MurCDEF family.</text>
</comment>
<evidence type="ECO:0000313" key="19">
    <source>
        <dbReference type="Proteomes" id="UP001288320"/>
    </source>
</evidence>
<dbReference type="Pfam" id="PF08245">
    <property type="entry name" value="Mur_ligase_M"/>
    <property type="match status" value="1"/>
</dbReference>
<dbReference type="GO" id="GO:0005524">
    <property type="term" value="F:ATP binding"/>
    <property type="evidence" value="ECO:0007669"/>
    <property type="project" value="UniProtKB-UniRule"/>
</dbReference>
<comment type="catalytic activity">
    <reaction evidence="13 14">
        <text>UDP-N-acetyl-alpha-D-muramate + L-alanine + ATP = UDP-N-acetyl-alpha-D-muramoyl-L-alanine + ADP + phosphate + H(+)</text>
        <dbReference type="Rhea" id="RHEA:23372"/>
        <dbReference type="ChEBI" id="CHEBI:15378"/>
        <dbReference type="ChEBI" id="CHEBI:30616"/>
        <dbReference type="ChEBI" id="CHEBI:43474"/>
        <dbReference type="ChEBI" id="CHEBI:57972"/>
        <dbReference type="ChEBI" id="CHEBI:70757"/>
        <dbReference type="ChEBI" id="CHEBI:83898"/>
        <dbReference type="ChEBI" id="CHEBI:456216"/>
        <dbReference type="EC" id="6.3.2.8"/>
    </reaction>
</comment>
<gene>
    <name evidence="14 18" type="primary">murC</name>
    <name evidence="18" type="ORF">R6G74_00255</name>
</gene>
<dbReference type="GeneID" id="92813976"/>
<evidence type="ECO:0000256" key="6">
    <source>
        <dbReference type="ARBA" id="ARBA00022618"/>
    </source>
</evidence>
<evidence type="ECO:0000256" key="7">
    <source>
        <dbReference type="ARBA" id="ARBA00022741"/>
    </source>
</evidence>
<dbReference type="SUPFAM" id="SSF53623">
    <property type="entry name" value="MurD-like peptide ligases, catalytic domain"/>
    <property type="match status" value="1"/>
</dbReference>
<sequence>MTHIHLIGIGGAGMSVIADLLHAEGWTVTGSDARASATTERLADSGITLWIGTEPERLSADTLVAVSSAIREDNPELARARQLGACVIHRSQALALASGDRDFVAVAGAHGKTTTSAMLAVALEEAGQAPSWAIGGSVRGHGSGGHLGTGKVLVAEADESDASFLNYRPRIALVTNVEPDHLDHYGSREAFEEAFAEFARCIVPGGLLIVCGDDAGAARLGAQAVSEGIRVVSYGRGAALPGVEAHVALEDGALRCGESCAPLSLQVPGSHNELNAAGAAAAGIELGVSLADMARGLAAFTGTGRRFELRGEAGGVRLFDDYAHHPTEVEATLRAARAEAGQGSVRVLFQPHLYSRTRNFADRFATALELADTAIVTAVYGARETPFDGIEGDMITSRMGGAGHFIADKHEAARALAASAKPGDLLLTMGAGDVTALGSEILAALGEGTAR</sequence>
<evidence type="ECO:0000256" key="3">
    <source>
        <dbReference type="ARBA" id="ARBA00012211"/>
    </source>
</evidence>
<dbReference type="GO" id="GO:0008763">
    <property type="term" value="F:UDP-N-acetylmuramate-L-alanine ligase activity"/>
    <property type="evidence" value="ECO:0007669"/>
    <property type="project" value="UniProtKB-UniRule"/>
</dbReference>
<dbReference type="GO" id="GO:0005737">
    <property type="term" value="C:cytoplasm"/>
    <property type="evidence" value="ECO:0007669"/>
    <property type="project" value="UniProtKB-SubCell"/>
</dbReference>
<evidence type="ECO:0000256" key="14">
    <source>
        <dbReference type="HAMAP-Rule" id="MF_00046"/>
    </source>
</evidence>
<dbReference type="InterPro" id="IPR013221">
    <property type="entry name" value="Mur_ligase_cen"/>
</dbReference>
<dbReference type="Pfam" id="PF02875">
    <property type="entry name" value="Mur_ligase_C"/>
    <property type="match status" value="1"/>
</dbReference>
<protein>
    <recommendedName>
        <fullName evidence="3 14">UDP-N-acetylmuramate--L-alanine ligase</fullName>
        <ecNumber evidence="3 14">6.3.2.8</ecNumber>
    </recommendedName>
    <alternativeName>
        <fullName evidence="14">UDP-N-acetylmuramoyl-L-alanine synthetase</fullName>
    </alternativeName>
</protein>
<keyword evidence="7 14" id="KW-0547">Nucleotide-binding</keyword>
<comment type="function">
    <text evidence="14">Cell wall formation.</text>
</comment>
<dbReference type="PANTHER" id="PTHR43445">
    <property type="entry name" value="UDP-N-ACETYLMURAMATE--L-ALANINE LIGASE-RELATED"/>
    <property type="match status" value="1"/>
</dbReference>
<dbReference type="AlphaFoldDB" id="A0AAW9HFY7"/>
<comment type="caution">
    <text evidence="18">The sequence shown here is derived from an EMBL/GenBank/DDBJ whole genome shotgun (WGS) entry which is preliminary data.</text>
</comment>
<dbReference type="InterPro" id="IPR050061">
    <property type="entry name" value="MurCDEF_pg_biosynth"/>
</dbReference>
<proteinExistence type="inferred from homology"/>
<reference evidence="18" key="1">
    <citation type="submission" date="2023-10" db="EMBL/GenBank/DDBJ databases">
        <title>Whole Genome based description of the genera Actinobaculum and Actinotignum reveals a complex phylogenetic relationship within the species included in the genus Actinotignum.</title>
        <authorList>
            <person name="Jensen C.S."/>
            <person name="Dargis R."/>
            <person name="Kemp M."/>
            <person name="Christensen J.J."/>
        </authorList>
    </citation>
    <scope>NUCLEOTIDE SEQUENCE</scope>
    <source>
        <strain evidence="18">SLA_B245</strain>
    </source>
</reference>
<dbReference type="Proteomes" id="UP001288320">
    <property type="component" value="Unassembled WGS sequence"/>
</dbReference>
<evidence type="ECO:0000256" key="4">
    <source>
        <dbReference type="ARBA" id="ARBA00022490"/>
    </source>
</evidence>
<feature type="binding site" evidence="14">
    <location>
        <begin position="108"/>
        <end position="114"/>
    </location>
    <ligand>
        <name>ATP</name>
        <dbReference type="ChEBI" id="CHEBI:30616"/>
    </ligand>
</feature>
<evidence type="ECO:0000256" key="1">
    <source>
        <dbReference type="ARBA" id="ARBA00004496"/>
    </source>
</evidence>
<evidence type="ECO:0000259" key="17">
    <source>
        <dbReference type="Pfam" id="PF08245"/>
    </source>
</evidence>
<feature type="domain" description="Mur ligase C-terminal" evidence="16">
    <location>
        <begin position="305"/>
        <end position="432"/>
    </location>
</feature>
<dbReference type="RefSeq" id="WP_087070942.1">
    <property type="nucleotide sequence ID" value="NZ_CAUPFC010000001.1"/>
</dbReference>
<keyword evidence="10 14" id="KW-0573">Peptidoglycan synthesis</keyword>
<evidence type="ECO:0000259" key="16">
    <source>
        <dbReference type="Pfam" id="PF02875"/>
    </source>
</evidence>
<evidence type="ECO:0000256" key="9">
    <source>
        <dbReference type="ARBA" id="ARBA00022960"/>
    </source>
</evidence>
<evidence type="ECO:0000256" key="8">
    <source>
        <dbReference type="ARBA" id="ARBA00022840"/>
    </source>
</evidence>
<dbReference type="GO" id="GO:0071555">
    <property type="term" value="P:cell wall organization"/>
    <property type="evidence" value="ECO:0007669"/>
    <property type="project" value="UniProtKB-KW"/>
</dbReference>
<dbReference type="InterPro" id="IPR036565">
    <property type="entry name" value="Mur-like_cat_sf"/>
</dbReference>
<keyword evidence="4 14" id="KW-0963">Cytoplasm</keyword>
<keyword evidence="11 14" id="KW-0131">Cell cycle</keyword>
<feature type="domain" description="Mur ligase central" evidence="17">
    <location>
        <begin position="106"/>
        <end position="282"/>
    </location>
</feature>
<dbReference type="GO" id="GO:0009252">
    <property type="term" value="P:peptidoglycan biosynthetic process"/>
    <property type="evidence" value="ECO:0007669"/>
    <property type="project" value="UniProtKB-UniRule"/>
</dbReference>
<evidence type="ECO:0000259" key="15">
    <source>
        <dbReference type="Pfam" id="PF01225"/>
    </source>
</evidence>
<evidence type="ECO:0000256" key="13">
    <source>
        <dbReference type="ARBA" id="ARBA00047833"/>
    </source>
</evidence>
<organism evidence="18 19">
    <name type="scientific">Actinotignum timonense</name>
    <dbReference type="NCBI Taxonomy" id="1870995"/>
    <lineage>
        <taxon>Bacteria</taxon>
        <taxon>Bacillati</taxon>
        <taxon>Actinomycetota</taxon>
        <taxon>Actinomycetes</taxon>
        <taxon>Actinomycetales</taxon>
        <taxon>Actinomycetaceae</taxon>
        <taxon>Actinotignum</taxon>
    </lineage>
</organism>
<evidence type="ECO:0000256" key="11">
    <source>
        <dbReference type="ARBA" id="ARBA00023306"/>
    </source>
</evidence>
<dbReference type="EC" id="6.3.2.8" evidence="3 14"/>
<dbReference type="Pfam" id="PF01225">
    <property type="entry name" value="Mur_ligase"/>
    <property type="match status" value="1"/>
</dbReference>
<dbReference type="GO" id="GO:0008360">
    <property type="term" value="P:regulation of cell shape"/>
    <property type="evidence" value="ECO:0007669"/>
    <property type="project" value="UniProtKB-KW"/>
</dbReference>
<keyword evidence="9 14" id="KW-0133">Cell shape</keyword>
<dbReference type="InterPro" id="IPR036615">
    <property type="entry name" value="Mur_ligase_C_dom_sf"/>
</dbReference>
<keyword evidence="12 14" id="KW-0961">Cell wall biogenesis/degradation</keyword>
<dbReference type="Gene3D" id="3.90.190.20">
    <property type="entry name" value="Mur ligase, C-terminal domain"/>
    <property type="match status" value="1"/>
</dbReference>
<keyword evidence="5 14" id="KW-0436">Ligase</keyword>
<comment type="subcellular location">
    <subcellularLocation>
        <location evidence="1 14">Cytoplasm</location>
    </subcellularLocation>
</comment>
<evidence type="ECO:0000256" key="10">
    <source>
        <dbReference type="ARBA" id="ARBA00022984"/>
    </source>
</evidence>
<evidence type="ECO:0000256" key="5">
    <source>
        <dbReference type="ARBA" id="ARBA00022598"/>
    </source>
</evidence>
<keyword evidence="6 14" id="KW-0132">Cell division</keyword>
<dbReference type="InterPro" id="IPR005758">
    <property type="entry name" value="UDP-N-AcMur_Ala_ligase_MurC"/>
</dbReference>
<dbReference type="Gene3D" id="3.40.50.720">
    <property type="entry name" value="NAD(P)-binding Rossmann-like Domain"/>
    <property type="match status" value="1"/>
</dbReference>
<keyword evidence="8 14" id="KW-0067">ATP-binding</keyword>
<evidence type="ECO:0000256" key="2">
    <source>
        <dbReference type="ARBA" id="ARBA00004752"/>
    </source>
</evidence>
<comment type="pathway">
    <text evidence="2 14">Cell wall biogenesis; peptidoglycan biosynthesis.</text>
</comment>
<dbReference type="InterPro" id="IPR004101">
    <property type="entry name" value="Mur_ligase_C"/>
</dbReference>